<gene>
    <name evidence="2" type="ORF">DIU77_017790</name>
    <name evidence="3" type="ORF">DIU77_19140</name>
</gene>
<dbReference type="EMBL" id="QGUI01000969">
    <property type="protein sequence ID" value="PZM89433.1"/>
    <property type="molecule type" value="Genomic_DNA"/>
</dbReference>
<feature type="compositionally biased region" description="Polar residues" evidence="1">
    <location>
        <begin position="103"/>
        <end position="112"/>
    </location>
</feature>
<reference evidence="2 4" key="3">
    <citation type="journal article" date="2021" name="BMC Genomics">
        <title>Genome-resolved metagenome and metatranscriptome analyses of thermophilic composting reveal key bacterial players and their metabolic interactions.</title>
        <authorList>
            <person name="Braga L.P.P."/>
            <person name="Pereira R.V."/>
            <person name="Martins L.F."/>
            <person name="Moura L.M.S."/>
            <person name="Sanchez F.B."/>
            <person name="Patane J.S.L."/>
            <person name="da Silva A.M."/>
            <person name="Setubal J.C."/>
        </authorList>
    </citation>
    <scope>NUCLEOTIDE SEQUENCE [LARGE SCALE GENOMIC DNA]</scope>
    <source>
        <strain evidence="2">ZC4RG45</strain>
    </source>
</reference>
<evidence type="ECO:0000313" key="4">
    <source>
        <dbReference type="Proteomes" id="UP000249324"/>
    </source>
</evidence>
<reference evidence="2" key="2">
    <citation type="submission" date="2018-05" db="EMBL/GenBank/DDBJ databases">
        <authorList>
            <person name="Moura L."/>
            <person name="Setubal J.C."/>
        </authorList>
    </citation>
    <scope>NUCLEOTIDE SEQUENCE</scope>
    <source>
        <strain evidence="2">ZC4RG45</strain>
    </source>
</reference>
<name>A0A2W4KXA4_9PSEU</name>
<dbReference type="EMBL" id="QGUI02000348">
    <property type="protein sequence ID" value="MFO7194097.1"/>
    <property type="molecule type" value="Genomic_DNA"/>
</dbReference>
<comment type="caution">
    <text evidence="3">The sequence shown here is derived from an EMBL/GenBank/DDBJ whole genome shotgun (WGS) entry which is preliminary data.</text>
</comment>
<dbReference type="STRING" id="1111738.GCA_000427905_00132"/>
<evidence type="ECO:0000313" key="2">
    <source>
        <dbReference type="EMBL" id="MFO7194097.1"/>
    </source>
</evidence>
<dbReference type="Proteomes" id="UP000249324">
    <property type="component" value="Unassembled WGS sequence"/>
</dbReference>
<organism evidence="3">
    <name type="scientific">Thermocrispum agreste</name>
    <dbReference type="NCBI Taxonomy" id="37925"/>
    <lineage>
        <taxon>Bacteria</taxon>
        <taxon>Bacillati</taxon>
        <taxon>Actinomycetota</taxon>
        <taxon>Actinomycetes</taxon>
        <taxon>Pseudonocardiales</taxon>
        <taxon>Pseudonocardiaceae</taxon>
        <taxon>Thermocrispum</taxon>
    </lineage>
</organism>
<reference evidence="3" key="1">
    <citation type="submission" date="2018-05" db="EMBL/GenBank/DDBJ databases">
        <authorList>
            <person name="Lanie J.A."/>
            <person name="Ng W.-L."/>
            <person name="Kazmierczak K.M."/>
            <person name="Andrzejewski T.M."/>
            <person name="Davidsen T.M."/>
            <person name="Wayne K.J."/>
            <person name="Tettelin H."/>
            <person name="Glass J.I."/>
            <person name="Rusch D."/>
            <person name="Podicherti R."/>
            <person name="Tsui H.-C.T."/>
            <person name="Winkler M.E."/>
        </authorList>
    </citation>
    <scope>NUCLEOTIDE SEQUENCE</scope>
    <source>
        <strain evidence="3">ZC4RG45</strain>
    </source>
</reference>
<evidence type="ECO:0000313" key="3">
    <source>
        <dbReference type="EMBL" id="PZM89433.1"/>
    </source>
</evidence>
<accession>A0A2W4KXA4</accession>
<protein>
    <submittedName>
        <fullName evidence="2">Lipid droplet-associated protein</fullName>
    </submittedName>
</protein>
<proteinExistence type="predicted"/>
<reference evidence="2" key="4">
    <citation type="submission" date="2023-08" db="EMBL/GenBank/DDBJ databases">
        <authorList>
            <person name="Guima S.E.S."/>
            <person name="Martins L.F."/>
            <person name="Silva A.M."/>
            <person name="Setubal J.C."/>
        </authorList>
    </citation>
    <scope>NUCLEOTIDE SEQUENCE</scope>
    <source>
        <strain evidence="2">ZC4RG45</strain>
    </source>
</reference>
<feature type="region of interest" description="Disordered" evidence="1">
    <location>
        <begin position="92"/>
        <end position="165"/>
    </location>
</feature>
<dbReference type="InterPro" id="IPR047728">
    <property type="entry name" value="LipDrop-assoc"/>
</dbReference>
<evidence type="ECO:0000256" key="1">
    <source>
        <dbReference type="SAM" id="MobiDB-lite"/>
    </source>
</evidence>
<dbReference type="AlphaFoldDB" id="A0A2W4KXA4"/>
<sequence length="221" mass="24147">MKPLPLPVRVAAGLFVTARERAKDLPRQLIGLPITVVSHVLQTSMRVQQHITELALKGDEALSALRPVEETPSWATFDEDLEETAEEFASVVSVPAPRAERNGSGSAASARTSLFDRAAASERTAVEDSEESPWEAEAREVAARDADPNDDPEQGDGPRAPSWLPNYDQLSLAQLRARLRTFDVTQLSELLAYEKASSNRPSYAGMLQRRIERLTGGDSAP</sequence>
<feature type="compositionally biased region" description="Basic and acidic residues" evidence="1">
    <location>
        <begin position="136"/>
        <end position="147"/>
    </location>
</feature>
<dbReference type="NCBIfam" id="NF033649">
    <property type="entry name" value="LipDrop_Rv1109c"/>
    <property type="match status" value="1"/>
</dbReference>